<reference evidence="3 4" key="1">
    <citation type="submission" date="2020-05" db="EMBL/GenBank/DDBJ databases">
        <title>DNA-SIP metagenomic assembled genomes.</title>
        <authorList>
            <person name="Yu J."/>
        </authorList>
    </citation>
    <scope>NUCLEOTIDE SEQUENCE [LARGE SCALE GENOMIC DNA]</scope>
    <source>
        <strain evidence="3">Bin5.27</strain>
    </source>
</reference>
<sequence>MPLLSDRLGGRPHRTEAADELCRKAYDVTGAPAVGCALVAVGSYGRRELAPYSDLDVVLVHERDVEVGDAAEKVWYPIWDSGARLDHSVRTVPEMLEQSGADLRVALGLLDVRHVAGDPNLTLRVRSDVLAHWRRGARGRLPDLRALVRARHDAVGELAHLSVPDLKEAEG</sequence>
<evidence type="ECO:0000313" key="3">
    <source>
        <dbReference type="EMBL" id="NUQ89792.1"/>
    </source>
</evidence>
<dbReference type="InterPro" id="IPR005105">
    <property type="entry name" value="GlnD_Uridyltrans_N"/>
</dbReference>
<organism evidence="3 4">
    <name type="scientific">Glycomyces artemisiae</name>
    <dbReference type="NCBI Taxonomy" id="1076443"/>
    <lineage>
        <taxon>Bacteria</taxon>
        <taxon>Bacillati</taxon>
        <taxon>Actinomycetota</taxon>
        <taxon>Actinomycetes</taxon>
        <taxon>Glycomycetales</taxon>
        <taxon>Glycomycetaceae</taxon>
        <taxon>Glycomyces</taxon>
    </lineage>
</organism>
<dbReference type="Gene3D" id="3.30.460.10">
    <property type="entry name" value="Beta Polymerase, domain 2"/>
    <property type="match status" value="1"/>
</dbReference>
<dbReference type="Pfam" id="PF03445">
    <property type="entry name" value="DUF294"/>
    <property type="match status" value="1"/>
</dbReference>
<comment type="caution">
    <text evidence="3">The sequence shown here is derived from an EMBL/GenBank/DDBJ whole genome shotgun (WGS) entry which is preliminary data.</text>
</comment>
<dbReference type="SUPFAM" id="SSF81301">
    <property type="entry name" value="Nucleotidyltransferase"/>
    <property type="match status" value="1"/>
</dbReference>
<dbReference type="PANTHER" id="PTHR47320:SF1">
    <property type="entry name" value="BIFUNCTIONAL URIDYLYLTRANSFERASE_URIDYLYL-REMOVING ENZYME"/>
    <property type="match status" value="1"/>
</dbReference>
<feature type="non-terminal residue" evidence="3">
    <location>
        <position position="171"/>
    </location>
</feature>
<dbReference type="InterPro" id="IPR010043">
    <property type="entry name" value="UTase/UR"/>
</dbReference>
<accession>A0A850CCV8</accession>
<evidence type="ECO:0000313" key="4">
    <source>
        <dbReference type="Proteomes" id="UP000574690"/>
    </source>
</evidence>
<dbReference type="CDD" id="cd05401">
    <property type="entry name" value="NT_GlnE_GlnD_like"/>
    <property type="match status" value="1"/>
</dbReference>
<feature type="domain" description="Protein-PII uridylyltransferase N-terminal" evidence="2">
    <location>
        <begin position="17"/>
        <end position="67"/>
    </location>
</feature>
<evidence type="ECO:0000256" key="1">
    <source>
        <dbReference type="ARBA" id="ARBA00022801"/>
    </source>
</evidence>
<proteinExistence type="predicted"/>
<dbReference type="EMBL" id="JABFXE010000636">
    <property type="protein sequence ID" value="NUQ89792.1"/>
    <property type="molecule type" value="Genomic_DNA"/>
</dbReference>
<dbReference type="Proteomes" id="UP000574690">
    <property type="component" value="Unassembled WGS sequence"/>
</dbReference>
<evidence type="ECO:0000259" key="2">
    <source>
        <dbReference type="Pfam" id="PF03445"/>
    </source>
</evidence>
<dbReference type="PANTHER" id="PTHR47320">
    <property type="entry name" value="BIFUNCTIONAL URIDYLYLTRANSFERASE/URIDYLYL-REMOVING ENZYME"/>
    <property type="match status" value="1"/>
</dbReference>
<name>A0A850CCV8_9ACTN</name>
<keyword evidence="1" id="KW-0378">Hydrolase</keyword>
<keyword evidence="3" id="KW-0548">Nucleotidyltransferase</keyword>
<protein>
    <submittedName>
        <fullName evidence="3">[protein-PII] uridylyltransferase</fullName>
    </submittedName>
</protein>
<keyword evidence="3" id="KW-0808">Transferase</keyword>
<dbReference type="GO" id="GO:0016787">
    <property type="term" value="F:hydrolase activity"/>
    <property type="evidence" value="ECO:0007669"/>
    <property type="project" value="UniProtKB-KW"/>
</dbReference>
<gene>
    <name evidence="3" type="ORF">HOQ43_15190</name>
</gene>
<dbReference type="GO" id="GO:0008773">
    <property type="term" value="F:[protein-PII] uridylyltransferase activity"/>
    <property type="evidence" value="ECO:0007669"/>
    <property type="project" value="InterPro"/>
</dbReference>
<dbReference type="AlphaFoldDB" id="A0A850CCV8"/>
<dbReference type="InterPro" id="IPR043519">
    <property type="entry name" value="NT_sf"/>
</dbReference>